<proteinExistence type="inferred from homology"/>
<dbReference type="PANTHER" id="PTHR11362:SF152">
    <property type="entry name" value="ODORANT-BINDING PROTEIN A5-LIKE PROTEIN"/>
    <property type="match status" value="1"/>
</dbReference>
<evidence type="ECO:0000256" key="1">
    <source>
        <dbReference type="ARBA" id="ARBA00007091"/>
    </source>
</evidence>
<dbReference type="AlphaFoldDB" id="A0AAJ6QTZ3"/>
<dbReference type="Gene3D" id="3.90.280.10">
    <property type="entry name" value="PEBP-like"/>
    <property type="match status" value="1"/>
</dbReference>
<dbReference type="Pfam" id="PF01161">
    <property type="entry name" value="PBP"/>
    <property type="match status" value="1"/>
</dbReference>
<comment type="similarity">
    <text evidence="1">Belongs to the phosphatidylethanolamine-binding protein family.</text>
</comment>
<evidence type="ECO:0000313" key="3">
    <source>
        <dbReference type="RefSeq" id="XP_003743803.1"/>
    </source>
</evidence>
<dbReference type="RefSeq" id="XP_003743803.1">
    <property type="nucleotide sequence ID" value="XM_003743755.2"/>
</dbReference>
<dbReference type="PROSITE" id="PS01220">
    <property type="entry name" value="PBP"/>
    <property type="match status" value="1"/>
</dbReference>
<dbReference type="InterPro" id="IPR008914">
    <property type="entry name" value="PEBP"/>
</dbReference>
<dbReference type="SUPFAM" id="SSF49777">
    <property type="entry name" value="PEBP-like"/>
    <property type="match status" value="1"/>
</dbReference>
<keyword evidence="2" id="KW-1185">Reference proteome</keyword>
<dbReference type="InterPro" id="IPR001858">
    <property type="entry name" value="Phosphatidylethanolamine-bd_CS"/>
</dbReference>
<accession>A0AAJ6QTZ3</accession>
<organism evidence="2 3">
    <name type="scientific">Galendromus occidentalis</name>
    <name type="common">western predatory mite</name>
    <dbReference type="NCBI Taxonomy" id="34638"/>
    <lineage>
        <taxon>Eukaryota</taxon>
        <taxon>Metazoa</taxon>
        <taxon>Ecdysozoa</taxon>
        <taxon>Arthropoda</taxon>
        <taxon>Chelicerata</taxon>
        <taxon>Arachnida</taxon>
        <taxon>Acari</taxon>
        <taxon>Parasitiformes</taxon>
        <taxon>Mesostigmata</taxon>
        <taxon>Gamasina</taxon>
        <taxon>Phytoseioidea</taxon>
        <taxon>Phytoseiidae</taxon>
        <taxon>Typhlodrominae</taxon>
        <taxon>Galendromus</taxon>
    </lineage>
</organism>
<dbReference type="CDD" id="cd00866">
    <property type="entry name" value="PEBP_euk"/>
    <property type="match status" value="1"/>
</dbReference>
<dbReference type="KEGG" id="goe:100902128"/>
<dbReference type="Proteomes" id="UP000694867">
    <property type="component" value="Unplaced"/>
</dbReference>
<sequence>MSDLDIVKSFEDHGVVPDVVPEAPSNLVKVSYGNGKVVSLGDILTPTQVKDEPVLITWSAESDVLYTLIMTDPDAPSRANPTLGEVKHWLVINIPGSDVEKGVEIAAYRGSGPPKGTGLHRYVFLVFKQKQALQLDEPRVPRFSREGRLNWSARKFAEKHSLELVAGNFYQAEWDEYVDTIPRS</sequence>
<gene>
    <name evidence="3" type="primary">LOC100902128</name>
</gene>
<dbReference type="GeneID" id="100902128"/>
<dbReference type="PANTHER" id="PTHR11362">
    <property type="entry name" value="PHOSPHATIDYLETHANOLAMINE-BINDING PROTEIN"/>
    <property type="match status" value="1"/>
</dbReference>
<dbReference type="InterPro" id="IPR036610">
    <property type="entry name" value="PEBP-like_sf"/>
</dbReference>
<reference evidence="3" key="1">
    <citation type="submission" date="2025-08" db="UniProtKB">
        <authorList>
            <consortium name="RefSeq"/>
        </authorList>
    </citation>
    <scope>IDENTIFICATION</scope>
</reference>
<evidence type="ECO:0000313" key="2">
    <source>
        <dbReference type="Proteomes" id="UP000694867"/>
    </source>
</evidence>
<name>A0AAJ6QTZ3_9ACAR</name>
<dbReference type="InterPro" id="IPR035810">
    <property type="entry name" value="PEBP_euk"/>
</dbReference>
<protein>
    <submittedName>
        <fullName evidence="3">Protein D3</fullName>
    </submittedName>
</protein>